<evidence type="ECO:0000313" key="3">
    <source>
        <dbReference type="Proteomes" id="UP000595636"/>
    </source>
</evidence>
<proteinExistence type="predicted"/>
<keyword evidence="3" id="KW-1185">Reference proteome</keyword>
<dbReference type="Pfam" id="PF04149">
    <property type="entry name" value="DUF397"/>
    <property type="match status" value="1"/>
</dbReference>
<reference evidence="2 3" key="1">
    <citation type="submission" date="2020-12" db="EMBL/GenBank/DDBJ databases">
        <title>A novel species.</title>
        <authorList>
            <person name="Li K."/>
        </authorList>
    </citation>
    <scope>NUCLEOTIDE SEQUENCE [LARGE SCALE GENOMIC DNA]</scope>
    <source>
        <strain evidence="2 3">ZYC-3</strain>
    </source>
</reference>
<dbReference type="KEGG" id="slf:JEQ17_29255"/>
<evidence type="ECO:0000313" key="2">
    <source>
        <dbReference type="EMBL" id="QQM43100.1"/>
    </source>
</evidence>
<evidence type="ECO:0000259" key="1">
    <source>
        <dbReference type="Pfam" id="PF04149"/>
    </source>
</evidence>
<dbReference type="RefSeq" id="WP_200397939.1">
    <property type="nucleotide sequence ID" value="NZ_CP066831.1"/>
</dbReference>
<organism evidence="2 3">
    <name type="scientific">Streptomyces liliifuscus</name>
    <dbReference type="NCBI Taxonomy" id="2797636"/>
    <lineage>
        <taxon>Bacteria</taxon>
        <taxon>Bacillati</taxon>
        <taxon>Actinomycetota</taxon>
        <taxon>Actinomycetes</taxon>
        <taxon>Kitasatosporales</taxon>
        <taxon>Streptomycetaceae</taxon>
        <taxon>Streptomyces</taxon>
    </lineage>
</organism>
<gene>
    <name evidence="2" type="ORF">JEQ17_29255</name>
</gene>
<dbReference type="Proteomes" id="UP000595636">
    <property type="component" value="Chromosome"/>
</dbReference>
<protein>
    <submittedName>
        <fullName evidence="2">DUF397 domain-containing protein</fullName>
    </submittedName>
</protein>
<dbReference type="AlphaFoldDB" id="A0A7T7KYA6"/>
<sequence>MSIARPAPRDPSSWFKSSYSNGAGGECVECAHAVGGALVRDSKDSRGPVLTIRVHAWRAFIRALDGDALAAG</sequence>
<dbReference type="InterPro" id="IPR007278">
    <property type="entry name" value="DUF397"/>
</dbReference>
<name>A0A7T7KYA6_9ACTN</name>
<accession>A0A7T7KYA6</accession>
<dbReference type="EMBL" id="CP066831">
    <property type="protein sequence ID" value="QQM43100.1"/>
    <property type="molecule type" value="Genomic_DNA"/>
</dbReference>
<feature type="domain" description="DUF397" evidence="1">
    <location>
        <begin position="13"/>
        <end position="64"/>
    </location>
</feature>